<evidence type="ECO:0000313" key="2">
    <source>
        <dbReference type="EMBL" id="PZC78271.1"/>
    </source>
</evidence>
<proteinExistence type="predicted"/>
<gene>
    <name evidence="2" type="primary">HaOG202276</name>
    <name evidence="2" type="ORF">B5X24_HaOG202276</name>
</gene>
<dbReference type="AlphaFoldDB" id="A0A2W1BV87"/>
<keyword evidence="3" id="KW-1185">Reference proteome</keyword>
<protein>
    <submittedName>
        <fullName evidence="2">Uncharacterized protein</fullName>
    </submittedName>
</protein>
<organism evidence="2 3">
    <name type="scientific">Helicoverpa armigera</name>
    <name type="common">Cotton bollworm</name>
    <name type="synonym">Heliothis armigera</name>
    <dbReference type="NCBI Taxonomy" id="29058"/>
    <lineage>
        <taxon>Eukaryota</taxon>
        <taxon>Metazoa</taxon>
        <taxon>Ecdysozoa</taxon>
        <taxon>Arthropoda</taxon>
        <taxon>Hexapoda</taxon>
        <taxon>Insecta</taxon>
        <taxon>Pterygota</taxon>
        <taxon>Neoptera</taxon>
        <taxon>Endopterygota</taxon>
        <taxon>Lepidoptera</taxon>
        <taxon>Glossata</taxon>
        <taxon>Ditrysia</taxon>
        <taxon>Noctuoidea</taxon>
        <taxon>Noctuidae</taxon>
        <taxon>Heliothinae</taxon>
        <taxon>Helicoverpa</taxon>
    </lineage>
</organism>
<sequence>MPTTNPSPKQMRTNPKSTLSHKSKPDIRVTTHDNDSPSSVRGNVSSCECSERARHLLCEVMHGARVAADRRHLSCYKRLTFTPLDSGT</sequence>
<feature type="region of interest" description="Disordered" evidence="1">
    <location>
        <begin position="1"/>
        <end position="44"/>
    </location>
</feature>
<dbReference type="EMBL" id="KZ149906">
    <property type="protein sequence ID" value="PZC78271.1"/>
    <property type="molecule type" value="Genomic_DNA"/>
</dbReference>
<accession>A0A2W1BV87</accession>
<evidence type="ECO:0000313" key="3">
    <source>
        <dbReference type="Proteomes" id="UP000249218"/>
    </source>
</evidence>
<reference evidence="2 3" key="1">
    <citation type="journal article" date="2017" name="BMC Biol.">
        <title>Genomic innovations, transcriptional plasticity and gene loss underlying the evolution and divergence of two highly polyphagous and invasive Helicoverpa pest species.</title>
        <authorList>
            <person name="Pearce S.L."/>
            <person name="Clarke D.F."/>
            <person name="East P.D."/>
            <person name="Elfekih S."/>
            <person name="Gordon K.H."/>
            <person name="Jermiin L.S."/>
            <person name="McGaughran A."/>
            <person name="Oakeshott J.G."/>
            <person name="Papanikolaou A."/>
            <person name="Perera O.P."/>
            <person name="Rane R.V."/>
            <person name="Richards S."/>
            <person name="Tay W.T."/>
            <person name="Walsh T.K."/>
            <person name="Anderson A."/>
            <person name="Anderson C.J."/>
            <person name="Asgari S."/>
            <person name="Board P.G."/>
            <person name="Bretschneider A."/>
            <person name="Campbell P.M."/>
            <person name="Chertemps T."/>
            <person name="Christeller J.T."/>
            <person name="Coppin C.W."/>
            <person name="Downes S.J."/>
            <person name="Duan G."/>
            <person name="Farnsworth C.A."/>
            <person name="Good R.T."/>
            <person name="Han L.B."/>
            <person name="Han Y.C."/>
            <person name="Hatje K."/>
            <person name="Horne I."/>
            <person name="Huang Y.P."/>
            <person name="Hughes D.S."/>
            <person name="Jacquin-Joly E."/>
            <person name="James W."/>
            <person name="Jhangiani S."/>
            <person name="Kollmar M."/>
            <person name="Kuwar S.S."/>
            <person name="Li S."/>
            <person name="Liu N.Y."/>
            <person name="Maibeche M.T."/>
            <person name="Miller J.R."/>
            <person name="Montagne N."/>
            <person name="Perry T."/>
            <person name="Qu J."/>
            <person name="Song S.V."/>
            <person name="Sutton G.G."/>
            <person name="Vogel H."/>
            <person name="Walenz B.P."/>
            <person name="Xu W."/>
            <person name="Zhang H.J."/>
            <person name="Zou Z."/>
            <person name="Batterham P."/>
            <person name="Edwards O.R."/>
            <person name="Feyereisen R."/>
            <person name="Gibbs R.A."/>
            <person name="Heckel D.G."/>
            <person name="McGrath A."/>
            <person name="Robin C."/>
            <person name="Scherer S.E."/>
            <person name="Worley K.C."/>
            <person name="Wu Y.D."/>
        </authorList>
    </citation>
    <scope>NUCLEOTIDE SEQUENCE [LARGE SCALE GENOMIC DNA]</scope>
    <source>
        <strain evidence="2">Harm_GR_Male_#8</strain>
        <tissue evidence="2">Whole organism</tissue>
    </source>
</reference>
<feature type="compositionally biased region" description="Polar residues" evidence="1">
    <location>
        <begin position="1"/>
        <end position="20"/>
    </location>
</feature>
<feature type="compositionally biased region" description="Basic and acidic residues" evidence="1">
    <location>
        <begin position="23"/>
        <end position="35"/>
    </location>
</feature>
<evidence type="ECO:0000256" key="1">
    <source>
        <dbReference type="SAM" id="MobiDB-lite"/>
    </source>
</evidence>
<dbReference type="Proteomes" id="UP000249218">
    <property type="component" value="Unassembled WGS sequence"/>
</dbReference>
<name>A0A2W1BV87_HELAM</name>